<reference evidence="3 4" key="1">
    <citation type="submission" date="2018-09" db="EMBL/GenBank/DDBJ databases">
        <authorList>
            <person name="Tagini F."/>
        </authorList>
    </citation>
    <scope>NUCLEOTIDE SEQUENCE [LARGE SCALE GENOMIC DNA]</scope>
    <source>
        <strain evidence="3 4">MK142</strain>
    </source>
</reference>
<feature type="compositionally biased region" description="Low complexity" evidence="1">
    <location>
        <begin position="557"/>
        <end position="578"/>
    </location>
</feature>
<feature type="region of interest" description="Disordered" evidence="1">
    <location>
        <begin position="80"/>
        <end position="201"/>
    </location>
</feature>
<feature type="region of interest" description="Disordered" evidence="1">
    <location>
        <begin position="438"/>
        <end position="463"/>
    </location>
</feature>
<feature type="compositionally biased region" description="Low complexity" evidence="1">
    <location>
        <begin position="479"/>
        <end position="514"/>
    </location>
</feature>
<protein>
    <submittedName>
        <fullName evidence="3">ESX-1 secretion-associated protein EspE</fullName>
    </submittedName>
</protein>
<feature type="compositionally biased region" description="Polar residues" evidence="1">
    <location>
        <begin position="101"/>
        <end position="112"/>
    </location>
</feature>
<feature type="compositionally biased region" description="Basic and acidic residues" evidence="1">
    <location>
        <begin position="7"/>
        <end position="19"/>
    </location>
</feature>
<evidence type="ECO:0000313" key="4">
    <source>
        <dbReference type="Proteomes" id="UP000268285"/>
    </source>
</evidence>
<feature type="region of interest" description="Disordered" evidence="1">
    <location>
        <begin position="1"/>
        <end position="33"/>
    </location>
</feature>
<gene>
    <name evidence="3" type="primary">espE_2</name>
    <name evidence="3" type="ORF">LAUMK142_04654</name>
</gene>
<keyword evidence="4" id="KW-1185">Reference proteome</keyword>
<name>A0A498QTV3_9MYCO</name>
<dbReference type="InterPro" id="IPR043796">
    <property type="entry name" value="ESX-1_EspA/EspE-like"/>
</dbReference>
<dbReference type="Proteomes" id="UP000268285">
    <property type="component" value="Unassembled WGS sequence"/>
</dbReference>
<accession>A0A498QTV3</accession>
<feature type="compositionally biased region" description="Low complexity" evidence="1">
    <location>
        <begin position="611"/>
        <end position="643"/>
    </location>
</feature>
<feature type="region of interest" description="Disordered" evidence="1">
    <location>
        <begin position="479"/>
        <end position="650"/>
    </location>
</feature>
<dbReference type="OrthoDB" id="4750925at2"/>
<feature type="compositionally biased region" description="Basic and acidic residues" evidence="1">
    <location>
        <begin position="128"/>
        <end position="154"/>
    </location>
</feature>
<dbReference type="EMBL" id="UPHU01000001">
    <property type="protein sequence ID" value="VBA54431.1"/>
    <property type="molecule type" value="Genomic_DNA"/>
</dbReference>
<evidence type="ECO:0000259" key="2">
    <source>
        <dbReference type="Pfam" id="PF18879"/>
    </source>
</evidence>
<evidence type="ECO:0000256" key="1">
    <source>
        <dbReference type="SAM" id="MobiDB-lite"/>
    </source>
</evidence>
<feature type="domain" description="ESX-1 secretion-associated protein EspA/EspE-like" evidence="2">
    <location>
        <begin position="275"/>
        <end position="350"/>
    </location>
</feature>
<proteinExistence type="predicted"/>
<sequence>MGNWRPWDGKLPDARRQFVDDSDSDFGSESESTVTQWSYISSSSDGGNATAIVNVEAMGSPHPENGLQFVKVTFNDGSTDIQQSQEFNDLLNDWNDASEGNAITQPPNSDVTSAAPVESESDEEDSELLTREEDERLTAAQGGKEETQESREAWARQQESFEESKKNGQNLIQEESEESESAPENVGDEIRLAEENPDVGEKSDLEYEFSEGKEVAPGEQSSPALEELDVVDGPGEKAFQLSEKGWGRGLLEAWIIQETVAVLTVMTLLDGFGDEKGKKFAAGAAQFDRVAEELAKAVAGQGWQGVAAQAYATRNSEVHWVALQMADADKRMRRLLERHGEQVTETREVLGTFTAFLGTVCMAVAVGLAKMGRYEASLIFQISVCSAALGACGGAQGKLIAHSKKTAAGVDGAISSYQRLAAQLRSGARGFGLPHGGDKGWVIDAGGGPSRRRGGGASDRGAQLGQAAAVPGSLVAPVGDAQAPAGAPTDAHAAQAPLSAAAPAPSGAPAPAGHRIGQQPSNPPIDAGVDGAPTPSSGGVVAAPLSSGLDGDGAPTPVGLGAAARPAAAGAPTASLPRRGGDQRRTQPPQPPAAKVGGPQDSTGPNHDTHAAQGAPGAQRAPLNTHDTTTTTDTARTPPSTAHPTPPPTH</sequence>
<feature type="compositionally biased region" description="Basic and acidic residues" evidence="1">
    <location>
        <begin position="188"/>
        <end position="201"/>
    </location>
</feature>
<dbReference type="Pfam" id="PF18879">
    <property type="entry name" value="EspA_EspE"/>
    <property type="match status" value="1"/>
</dbReference>
<dbReference type="RefSeq" id="WP_136624756.1">
    <property type="nucleotide sequence ID" value="NZ_UPHU01000001.1"/>
</dbReference>
<evidence type="ECO:0000313" key="3">
    <source>
        <dbReference type="EMBL" id="VBA54431.1"/>
    </source>
</evidence>
<organism evidence="3 4">
    <name type="scientific">Mycobacterium pseudokansasii</name>
    <dbReference type="NCBI Taxonomy" id="2341080"/>
    <lineage>
        <taxon>Bacteria</taxon>
        <taxon>Bacillati</taxon>
        <taxon>Actinomycetota</taxon>
        <taxon>Actinomycetes</taxon>
        <taxon>Mycobacteriales</taxon>
        <taxon>Mycobacteriaceae</taxon>
        <taxon>Mycobacterium</taxon>
    </lineage>
</organism>
<dbReference type="AlphaFoldDB" id="A0A498QTV3"/>